<dbReference type="Gene3D" id="3.40.50.1110">
    <property type="entry name" value="SGNH hydrolase"/>
    <property type="match status" value="1"/>
</dbReference>
<organism evidence="3 4">
    <name type="scientific">Asticcacaulis taihuensis</name>
    <dbReference type="NCBI Taxonomy" id="260084"/>
    <lineage>
        <taxon>Bacteria</taxon>
        <taxon>Pseudomonadati</taxon>
        <taxon>Pseudomonadota</taxon>
        <taxon>Alphaproteobacteria</taxon>
        <taxon>Caulobacterales</taxon>
        <taxon>Caulobacteraceae</taxon>
        <taxon>Asticcacaulis</taxon>
    </lineage>
</organism>
<dbReference type="InterPro" id="IPR053140">
    <property type="entry name" value="GDSL_Rv0518-like"/>
</dbReference>
<evidence type="ECO:0000256" key="1">
    <source>
        <dbReference type="SAM" id="SignalP"/>
    </source>
</evidence>
<accession>A0A1G4Q2F0</accession>
<protein>
    <submittedName>
        <fullName evidence="3">Lysophospholipase L1</fullName>
    </submittedName>
</protein>
<dbReference type="PANTHER" id="PTHR43784:SF2">
    <property type="entry name" value="GDSL-LIKE LIPASE_ACYLHYDROLASE, PUTATIVE (AFU_ORTHOLOGUE AFUA_2G00820)-RELATED"/>
    <property type="match status" value="1"/>
</dbReference>
<gene>
    <name evidence="3" type="ORF">SAMN02927928_0860</name>
</gene>
<dbReference type="InterPro" id="IPR013830">
    <property type="entry name" value="SGNH_hydro"/>
</dbReference>
<dbReference type="AlphaFoldDB" id="A0A1G4Q2F0"/>
<evidence type="ECO:0000313" key="3">
    <source>
        <dbReference type="EMBL" id="SCW38627.1"/>
    </source>
</evidence>
<dbReference type="InterPro" id="IPR036514">
    <property type="entry name" value="SGNH_hydro_sf"/>
</dbReference>
<dbReference type="GO" id="GO:0016788">
    <property type="term" value="F:hydrolase activity, acting on ester bonds"/>
    <property type="evidence" value="ECO:0007669"/>
    <property type="project" value="UniProtKB-ARBA"/>
</dbReference>
<dbReference type="SUPFAM" id="SSF52266">
    <property type="entry name" value="SGNH hydrolase"/>
    <property type="match status" value="1"/>
</dbReference>
<name>A0A1G4Q2F0_9CAUL</name>
<keyword evidence="4" id="KW-1185">Reference proteome</keyword>
<dbReference type="Proteomes" id="UP000199150">
    <property type="component" value="Unassembled WGS sequence"/>
</dbReference>
<reference evidence="4" key="1">
    <citation type="submission" date="2016-10" db="EMBL/GenBank/DDBJ databases">
        <authorList>
            <person name="Varghese N."/>
            <person name="Submissions S."/>
        </authorList>
    </citation>
    <scope>NUCLEOTIDE SEQUENCE [LARGE SCALE GENOMIC DNA]</scope>
    <source>
        <strain evidence="4">CGMCC 1.3431</strain>
    </source>
</reference>
<dbReference type="Pfam" id="PF13472">
    <property type="entry name" value="Lipase_GDSL_2"/>
    <property type="match status" value="1"/>
</dbReference>
<dbReference type="RefSeq" id="WP_090644047.1">
    <property type="nucleotide sequence ID" value="NZ_CBCRYE010000001.1"/>
</dbReference>
<dbReference type="PANTHER" id="PTHR43784">
    <property type="entry name" value="GDSL-LIKE LIPASE/ACYLHYDROLASE, PUTATIVE (AFU_ORTHOLOGUE AFUA_2G00820)-RELATED"/>
    <property type="match status" value="1"/>
</dbReference>
<feature type="domain" description="SGNH hydrolase-type esterase" evidence="2">
    <location>
        <begin position="212"/>
        <end position="405"/>
    </location>
</feature>
<dbReference type="CDD" id="cd01830">
    <property type="entry name" value="XynE_like"/>
    <property type="match status" value="1"/>
</dbReference>
<feature type="chain" id="PRO_5011694656" evidence="1">
    <location>
        <begin position="31"/>
        <end position="417"/>
    </location>
</feature>
<evidence type="ECO:0000259" key="2">
    <source>
        <dbReference type="Pfam" id="PF13472"/>
    </source>
</evidence>
<sequence length="417" mass="44427">MAPFGLTRRCLFAAAMALTLPLALVGPVHAKTSQSQWVTVWSTAQMTPGADSALSPADATDATLRQTIRVAKGGDMIRLRLSNATGTEPLSLRNVHIARATITGGSAIDPASDRPVTFGGLNDIVIPAGADYISDPISITVADQSVLAISFHMPTGLPQPQTGHPGSRTTSWLVPGDHVSDADLPEAKKFDHWFTIAGLDIESGSAKAAVVAFGDSITDGYGIKPNSDTRWPDFLGRRLKDRPVSVLNAGIGGNRLLLDGLGPNAQARFDRDVLSQSGVKYVIVLESVNDLGVLTRDAPVTQAAHDDLVARLKVAYLQMVTKAHSHGLKIYGGTITPFIGMDYYHPDALNEADRQAINSWIRTSGAFDAVIDFDAALRDPVQPDRLSSAYDSGDHLHPSSAGYQAMAEAVDLKLFEN</sequence>
<dbReference type="OrthoDB" id="1828825at2"/>
<proteinExistence type="predicted"/>
<keyword evidence="1" id="KW-0732">Signal</keyword>
<evidence type="ECO:0000313" key="4">
    <source>
        <dbReference type="Proteomes" id="UP000199150"/>
    </source>
</evidence>
<feature type="signal peptide" evidence="1">
    <location>
        <begin position="1"/>
        <end position="30"/>
    </location>
</feature>
<dbReference type="STRING" id="260084.SAMN02927928_0860"/>
<dbReference type="EMBL" id="FMTS01000001">
    <property type="protein sequence ID" value="SCW38627.1"/>
    <property type="molecule type" value="Genomic_DNA"/>
</dbReference>